<dbReference type="InParanoid" id="A0A0C2TNH2"/>
<dbReference type="GO" id="GO:0005829">
    <property type="term" value="C:cytosol"/>
    <property type="evidence" value="ECO:0007669"/>
    <property type="project" value="TreeGrafter"/>
</dbReference>
<evidence type="ECO:0000256" key="9">
    <source>
        <dbReference type="ARBA" id="ARBA00023679"/>
    </source>
</evidence>
<dbReference type="Proteomes" id="UP000054549">
    <property type="component" value="Unassembled WGS sequence"/>
</dbReference>
<evidence type="ECO:0000256" key="2">
    <source>
        <dbReference type="ARBA" id="ARBA00001947"/>
    </source>
</evidence>
<keyword evidence="6" id="KW-0378">Hydrolase</keyword>
<dbReference type="PROSITE" id="PS51462">
    <property type="entry name" value="NUDIX"/>
    <property type="match status" value="1"/>
</dbReference>
<dbReference type="STRING" id="946122.A0A0C2TNH2"/>
<feature type="domain" description="Nudix hydrolase" evidence="11">
    <location>
        <begin position="250"/>
        <end position="385"/>
    </location>
</feature>
<evidence type="ECO:0000256" key="6">
    <source>
        <dbReference type="ARBA" id="ARBA00022801"/>
    </source>
</evidence>
<evidence type="ECO:0000256" key="1">
    <source>
        <dbReference type="ARBA" id="ARBA00001946"/>
    </source>
</evidence>
<dbReference type="GO" id="GO:0035529">
    <property type="term" value="F:NADH pyrophosphatase activity"/>
    <property type="evidence" value="ECO:0007669"/>
    <property type="project" value="TreeGrafter"/>
</dbReference>
<dbReference type="InterPro" id="IPR050241">
    <property type="entry name" value="NAD-cap_RNA_hydrolase_NudC"/>
</dbReference>
<sequence length="455" mass="50101">MFGGSPLNRLSWLRPSHTFLNAIVSRPTAKWLLFNGGQPLVVQGPSKAPKKALAFLQTRELKPLLGPEPYFGQGKERGEIVPDPVATSSHSPLGGVRHHGPPVVFLGILENDGANLPLIEDILKEPAVTVSQIKGTPFFSMEISDLDLPSEELDQILRNTEPAREGMKLSWAEPRGLHLGLDIETAAIFAMAKSMVDWNSRRKFCTACGSRTYSMWGGWKLSCTSLLPWVDNVGRKPCPTAQGLHNFTHPRTDAVVIMIAIDETGDKILLGRGRKFTGRFYSALAGFIEPAETFEDAVKREMWEEAGVRVWDVRYHSTQPWPYPANLMVGFYARADSNQPIRTDLDKELVDAKWFTRKEVLDILGGKTGGLLSQTDYKKLADKLDEKSSTATSQTLAPAENPAPAEPITNNIEQAEDPIKLPPTTAIAGVLIKDWAEGNINFFGRGLGVLHKGSL</sequence>
<comment type="similarity">
    <text evidence="3">Belongs to the Nudix hydrolase family. NudC subfamily.</text>
</comment>
<reference evidence="12 13" key="1">
    <citation type="submission" date="2014-04" db="EMBL/GenBank/DDBJ databases">
        <title>Evolutionary Origins and Diversification of the Mycorrhizal Mutualists.</title>
        <authorList>
            <consortium name="DOE Joint Genome Institute"/>
            <consortium name="Mycorrhizal Genomics Consortium"/>
            <person name="Kohler A."/>
            <person name="Kuo A."/>
            <person name="Nagy L.G."/>
            <person name="Floudas D."/>
            <person name="Copeland A."/>
            <person name="Barry K.W."/>
            <person name="Cichocki N."/>
            <person name="Veneault-Fourrey C."/>
            <person name="LaButti K."/>
            <person name="Lindquist E.A."/>
            <person name="Lipzen A."/>
            <person name="Lundell T."/>
            <person name="Morin E."/>
            <person name="Murat C."/>
            <person name="Riley R."/>
            <person name="Ohm R."/>
            <person name="Sun H."/>
            <person name="Tunlid A."/>
            <person name="Henrissat B."/>
            <person name="Grigoriev I.V."/>
            <person name="Hibbett D.S."/>
            <person name="Martin F."/>
        </authorList>
    </citation>
    <scope>NUCLEOTIDE SEQUENCE [LARGE SCALE GENOMIC DNA]</scope>
    <source>
        <strain evidence="12 13">Koide BX008</strain>
    </source>
</reference>
<dbReference type="HOGENOM" id="CLU_037162_0_2_1"/>
<dbReference type="EMBL" id="KN818227">
    <property type="protein sequence ID" value="KIL68729.1"/>
    <property type="molecule type" value="Genomic_DNA"/>
</dbReference>
<dbReference type="InterPro" id="IPR000086">
    <property type="entry name" value="NUDIX_hydrolase_dom"/>
</dbReference>
<evidence type="ECO:0000256" key="10">
    <source>
        <dbReference type="SAM" id="MobiDB-lite"/>
    </source>
</evidence>
<keyword evidence="13" id="KW-1185">Reference proteome</keyword>
<name>A0A0C2TNH2_AMAMK</name>
<protein>
    <recommendedName>
        <fullName evidence="4">NAD(+) diphosphatase</fullName>
        <ecNumber evidence="4">3.6.1.22</ecNumber>
    </recommendedName>
</protein>
<dbReference type="FunCoup" id="A0A0C2TNH2">
    <property type="interactions" value="92"/>
</dbReference>
<evidence type="ECO:0000259" key="11">
    <source>
        <dbReference type="PROSITE" id="PS51462"/>
    </source>
</evidence>
<dbReference type="PROSITE" id="PS00893">
    <property type="entry name" value="NUDIX_BOX"/>
    <property type="match status" value="1"/>
</dbReference>
<evidence type="ECO:0000256" key="7">
    <source>
        <dbReference type="ARBA" id="ARBA00022842"/>
    </source>
</evidence>
<accession>A0A0C2TNH2</accession>
<evidence type="ECO:0000313" key="12">
    <source>
        <dbReference type="EMBL" id="KIL68729.1"/>
    </source>
</evidence>
<dbReference type="EC" id="3.6.1.22" evidence="4"/>
<dbReference type="Gene3D" id="3.90.79.10">
    <property type="entry name" value="Nucleoside Triphosphate Pyrophosphohydrolase"/>
    <property type="match status" value="1"/>
</dbReference>
<dbReference type="GO" id="GO:0006742">
    <property type="term" value="P:NADP+ catabolic process"/>
    <property type="evidence" value="ECO:0007669"/>
    <property type="project" value="TreeGrafter"/>
</dbReference>
<dbReference type="InterPro" id="IPR015375">
    <property type="entry name" value="NADH_PPase-like_N"/>
</dbReference>
<feature type="region of interest" description="Disordered" evidence="10">
    <location>
        <begin position="388"/>
        <end position="407"/>
    </location>
</feature>
<dbReference type="AlphaFoldDB" id="A0A0C2TNH2"/>
<comment type="catalytic activity">
    <reaction evidence="9">
        <text>a 5'-end NAD(+)-phospho-ribonucleoside in mRNA + H2O = a 5'-end phospho-adenosine-phospho-ribonucleoside in mRNA + beta-nicotinamide D-ribonucleotide + 2 H(+)</text>
        <dbReference type="Rhea" id="RHEA:60876"/>
        <dbReference type="Rhea" id="RHEA-COMP:15698"/>
        <dbReference type="Rhea" id="RHEA-COMP:15719"/>
        <dbReference type="ChEBI" id="CHEBI:14649"/>
        <dbReference type="ChEBI" id="CHEBI:15377"/>
        <dbReference type="ChEBI" id="CHEBI:15378"/>
        <dbReference type="ChEBI" id="CHEBI:144029"/>
        <dbReference type="ChEBI" id="CHEBI:144051"/>
    </reaction>
    <physiologicalReaction direction="left-to-right" evidence="9">
        <dbReference type="Rhea" id="RHEA:60877"/>
    </physiologicalReaction>
</comment>
<dbReference type="GO" id="GO:0005777">
    <property type="term" value="C:peroxisome"/>
    <property type="evidence" value="ECO:0007669"/>
    <property type="project" value="TreeGrafter"/>
</dbReference>
<dbReference type="InterPro" id="IPR049734">
    <property type="entry name" value="NudC-like_C"/>
</dbReference>
<keyword evidence="7" id="KW-0460">Magnesium</keyword>
<evidence type="ECO:0000256" key="8">
    <source>
        <dbReference type="ARBA" id="ARBA00023027"/>
    </source>
</evidence>
<dbReference type="OrthoDB" id="10249612at2759"/>
<evidence type="ECO:0000256" key="4">
    <source>
        <dbReference type="ARBA" id="ARBA00012381"/>
    </source>
</evidence>
<dbReference type="SUPFAM" id="SSF55811">
    <property type="entry name" value="Nudix"/>
    <property type="match status" value="1"/>
</dbReference>
<proteinExistence type="inferred from homology"/>
<gene>
    <name evidence="12" type="ORF">M378DRAFT_184656</name>
</gene>
<keyword evidence="5" id="KW-0479">Metal-binding</keyword>
<dbReference type="InterPro" id="IPR020084">
    <property type="entry name" value="NUDIX_hydrolase_CS"/>
</dbReference>
<dbReference type="GO" id="GO:0019677">
    <property type="term" value="P:NAD+ catabolic process"/>
    <property type="evidence" value="ECO:0007669"/>
    <property type="project" value="TreeGrafter"/>
</dbReference>
<dbReference type="PANTHER" id="PTHR42904">
    <property type="entry name" value="NUDIX HYDROLASE, NUDC SUBFAMILY"/>
    <property type="match status" value="1"/>
</dbReference>
<dbReference type="InterPro" id="IPR015797">
    <property type="entry name" value="NUDIX_hydrolase-like_dom_sf"/>
</dbReference>
<keyword evidence="8" id="KW-0520">NAD</keyword>
<dbReference type="GO" id="GO:0046872">
    <property type="term" value="F:metal ion binding"/>
    <property type="evidence" value="ECO:0007669"/>
    <property type="project" value="UniProtKB-KW"/>
</dbReference>
<dbReference type="CDD" id="cd03429">
    <property type="entry name" value="NUDIX_NADH_pyrophosphatase_Nudt13"/>
    <property type="match status" value="1"/>
</dbReference>
<evidence type="ECO:0000256" key="5">
    <source>
        <dbReference type="ARBA" id="ARBA00022723"/>
    </source>
</evidence>
<dbReference type="PANTHER" id="PTHR42904:SF6">
    <property type="entry name" value="NAD-CAPPED RNA HYDROLASE NUDT12"/>
    <property type="match status" value="1"/>
</dbReference>
<evidence type="ECO:0000256" key="3">
    <source>
        <dbReference type="ARBA" id="ARBA00009595"/>
    </source>
</evidence>
<comment type="cofactor">
    <cofactor evidence="2">
        <name>Zn(2+)</name>
        <dbReference type="ChEBI" id="CHEBI:29105"/>
    </cofactor>
</comment>
<feature type="compositionally biased region" description="Low complexity" evidence="10">
    <location>
        <begin position="397"/>
        <end position="407"/>
    </location>
</feature>
<evidence type="ECO:0000313" key="13">
    <source>
        <dbReference type="Proteomes" id="UP000054549"/>
    </source>
</evidence>
<organism evidence="12 13">
    <name type="scientific">Amanita muscaria (strain Koide BX008)</name>
    <dbReference type="NCBI Taxonomy" id="946122"/>
    <lineage>
        <taxon>Eukaryota</taxon>
        <taxon>Fungi</taxon>
        <taxon>Dikarya</taxon>
        <taxon>Basidiomycota</taxon>
        <taxon>Agaricomycotina</taxon>
        <taxon>Agaricomycetes</taxon>
        <taxon>Agaricomycetidae</taxon>
        <taxon>Agaricales</taxon>
        <taxon>Pluteineae</taxon>
        <taxon>Amanitaceae</taxon>
        <taxon>Amanita</taxon>
    </lineage>
</organism>
<dbReference type="Pfam" id="PF09296">
    <property type="entry name" value="NUDIX-like"/>
    <property type="match status" value="1"/>
</dbReference>
<dbReference type="Gene3D" id="3.90.79.20">
    <property type="match status" value="1"/>
</dbReference>
<comment type="cofactor">
    <cofactor evidence="1">
        <name>Mg(2+)</name>
        <dbReference type="ChEBI" id="CHEBI:18420"/>
    </cofactor>
</comment>
<dbReference type="Pfam" id="PF00293">
    <property type="entry name" value="NUDIX"/>
    <property type="match status" value="1"/>
</dbReference>